<dbReference type="EMBL" id="QJKJ01001684">
    <property type="protein sequence ID" value="RDY06457.1"/>
    <property type="molecule type" value="Genomic_DNA"/>
</dbReference>
<gene>
    <name evidence="1" type="ORF">CR513_09558</name>
</gene>
<evidence type="ECO:0000313" key="2">
    <source>
        <dbReference type="Proteomes" id="UP000257109"/>
    </source>
</evidence>
<sequence>MSFEALYEDLTYEAQLAWTKDRKMKQLRGKEIALVKVVCSDMTRDITWELKDKMREQHLQLFLGKRIIEDNNFLVREYCNIYADFNKQKLAEVTKIATFTKLLRQQRHIYAIRYNEINAMVLVRIPSINVPTRPNNLLFVTGRYPDASPVPTRSTRHSMKHRGTKMIQVVMEVNDAGMDPILDGSRLYFAVGHKVGPTELALLGRDDFLFSLVPLPHTYSGSYSQNNFNAPLTTTPPKVRVNHGFFRLLACNELLSKRLHAQRG</sequence>
<dbReference type="OrthoDB" id="1633836at2759"/>
<proteinExistence type="predicted"/>
<evidence type="ECO:0000313" key="1">
    <source>
        <dbReference type="EMBL" id="RDY06457.1"/>
    </source>
</evidence>
<protein>
    <submittedName>
        <fullName evidence="1">Uncharacterized protein</fullName>
    </submittedName>
</protein>
<feature type="non-terminal residue" evidence="1">
    <location>
        <position position="1"/>
    </location>
</feature>
<dbReference type="AlphaFoldDB" id="A0A371HUM1"/>
<keyword evidence="2" id="KW-1185">Reference proteome</keyword>
<name>A0A371HUM1_MUCPR</name>
<dbReference type="Proteomes" id="UP000257109">
    <property type="component" value="Unassembled WGS sequence"/>
</dbReference>
<comment type="caution">
    <text evidence="1">The sequence shown here is derived from an EMBL/GenBank/DDBJ whole genome shotgun (WGS) entry which is preliminary data.</text>
</comment>
<reference evidence="1" key="1">
    <citation type="submission" date="2018-05" db="EMBL/GenBank/DDBJ databases">
        <title>Draft genome of Mucuna pruriens seed.</title>
        <authorList>
            <person name="Nnadi N.E."/>
            <person name="Vos R."/>
            <person name="Hasami M.H."/>
            <person name="Devisetty U.K."/>
            <person name="Aguiy J.C."/>
        </authorList>
    </citation>
    <scope>NUCLEOTIDE SEQUENCE [LARGE SCALE GENOMIC DNA]</scope>
    <source>
        <strain evidence="1">JCA_2017</strain>
    </source>
</reference>
<organism evidence="1 2">
    <name type="scientific">Mucuna pruriens</name>
    <name type="common">Velvet bean</name>
    <name type="synonym">Dolichos pruriens</name>
    <dbReference type="NCBI Taxonomy" id="157652"/>
    <lineage>
        <taxon>Eukaryota</taxon>
        <taxon>Viridiplantae</taxon>
        <taxon>Streptophyta</taxon>
        <taxon>Embryophyta</taxon>
        <taxon>Tracheophyta</taxon>
        <taxon>Spermatophyta</taxon>
        <taxon>Magnoliopsida</taxon>
        <taxon>eudicotyledons</taxon>
        <taxon>Gunneridae</taxon>
        <taxon>Pentapetalae</taxon>
        <taxon>rosids</taxon>
        <taxon>fabids</taxon>
        <taxon>Fabales</taxon>
        <taxon>Fabaceae</taxon>
        <taxon>Papilionoideae</taxon>
        <taxon>50 kb inversion clade</taxon>
        <taxon>NPAAA clade</taxon>
        <taxon>indigoferoid/millettioid clade</taxon>
        <taxon>Phaseoleae</taxon>
        <taxon>Mucuna</taxon>
    </lineage>
</organism>
<accession>A0A371HUM1</accession>